<dbReference type="EMBL" id="REGN01003648">
    <property type="protein sequence ID" value="RNA21510.1"/>
    <property type="molecule type" value="Genomic_DNA"/>
</dbReference>
<protein>
    <submittedName>
        <fullName evidence="2">Uncharacterized protein</fullName>
    </submittedName>
</protein>
<organism evidence="2 3">
    <name type="scientific">Brachionus plicatilis</name>
    <name type="common">Marine rotifer</name>
    <name type="synonym">Brachionus muelleri</name>
    <dbReference type="NCBI Taxonomy" id="10195"/>
    <lineage>
        <taxon>Eukaryota</taxon>
        <taxon>Metazoa</taxon>
        <taxon>Spiralia</taxon>
        <taxon>Gnathifera</taxon>
        <taxon>Rotifera</taxon>
        <taxon>Eurotatoria</taxon>
        <taxon>Monogononta</taxon>
        <taxon>Pseudotrocha</taxon>
        <taxon>Ploima</taxon>
        <taxon>Brachionidae</taxon>
        <taxon>Brachionus</taxon>
    </lineage>
</organism>
<keyword evidence="1" id="KW-0732">Signal</keyword>
<name>A0A3M7RDB9_BRAPC</name>
<reference evidence="2 3" key="1">
    <citation type="journal article" date="2018" name="Sci. Rep.">
        <title>Genomic signatures of local adaptation to the degree of environmental predictability in rotifers.</title>
        <authorList>
            <person name="Franch-Gras L."/>
            <person name="Hahn C."/>
            <person name="Garcia-Roger E.M."/>
            <person name="Carmona M.J."/>
            <person name="Serra M."/>
            <person name="Gomez A."/>
        </authorList>
    </citation>
    <scope>NUCLEOTIDE SEQUENCE [LARGE SCALE GENOMIC DNA]</scope>
    <source>
        <strain evidence="2">HYR1</strain>
    </source>
</reference>
<dbReference type="AlphaFoldDB" id="A0A3M7RDB9"/>
<proteinExistence type="predicted"/>
<dbReference type="Proteomes" id="UP000276133">
    <property type="component" value="Unassembled WGS sequence"/>
</dbReference>
<dbReference type="OrthoDB" id="10481230at2759"/>
<keyword evidence="3" id="KW-1185">Reference proteome</keyword>
<evidence type="ECO:0000256" key="1">
    <source>
        <dbReference type="SAM" id="SignalP"/>
    </source>
</evidence>
<evidence type="ECO:0000313" key="3">
    <source>
        <dbReference type="Proteomes" id="UP000276133"/>
    </source>
</evidence>
<comment type="caution">
    <text evidence="2">The sequence shown here is derived from an EMBL/GenBank/DDBJ whole genome shotgun (WGS) entry which is preliminary data.</text>
</comment>
<feature type="signal peptide" evidence="1">
    <location>
        <begin position="1"/>
        <end position="20"/>
    </location>
</feature>
<evidence type="ECO:0000313" key="2">
    <source>
        <dbReference type="EMBL" id="RNA21510.1"/>
    </source>
</evidence>
<accession>A0A3M7RDB9</accession>
<feature type="chain" id="PRO_5018227987" evidence="1">
    <location>
        <begin position="21"/>
        <end position="102"/>
    </location>
</feature>
<gene>
    <name evidence="2" type="ORF">BpHYR1_025854</name>
</gene>
<sequence length="102" mass="12595">MNYRLIILAVFSLISQSICAETESHNDGKLVHSRSILDVYYRTFYPDYKFMKDDYIPKYYDYNPYHGYNYKPYSYGFTYEYIPYKYDYPSKTYDQKPDYNYK</sequence>